<feature type="region of interest" description="Disordered" evidence="2">
    <location>
        <begin position="61"/>
        <end position="100"/>
    </location>
</feature>
<protein>
    <recommendedName>
        <fullName evidence="3">CCHC-type domain-containing protein</fullName>
    </recommendedName>
</protein>
<evidence type="ECO:0000259" key="3">
    <source>
        <dbReference type="PROSITE" id="PS50158"/>
    </source>
</evidence>
<dbReference type="OrthoDB" id="1114251at2759"/>
<gene>
    <name evidence="4" type="ORF">Bca52824_084587</name>
</gene>
<dbReference type="AlphaFoldDB" id="A0A8X7TWC7"/>
<evidence type="ECO:0000256" key="1">
    <source>
        <dbReference type="PROSITE-ProRule" id="PRU00047"/>
    </source>
</evidence>
<keyword evidence="1" id="KW-0862">Zinc</keyword>
<dbReference type="GO" id="GO:0008270">
    <property type="term" value="F:zinc ion binding"/>
    <property type="evidence" value="ECO:0007669"/>
    <property type="project" value="UniProtKB-KW"/>
</dbReference>
<comment type="caution">
    <text evidence="4">The sequence shown here is derived from an EMBL/GenBank/DDBJ whole genome shotgun (WGS) entry which is preliminary data.</text>
</comment>
<accession>A0A8X7TWC7</accession>
<proteinExistence type="predicted"/>
<dbReference type="GO" id="GO:0003676">
    <property type="term" value="F:nucleic acid binding"/>
    <property type="evidence" value="ECO:0007669"/>
    <property type="project" value="InterPro"/>
</dbReference>
<feature type="region of interest" description="Disordered" evidence="2">
    <location>
        <begin position="228"/>
        <end position="259"/>
    </location>
</feature>
<keyword evidence="5" id="KW-1185">Reference proteome</keyword>
<reference evidence="4 5" key="1">
    <citation type="submission" date="2020-02" db="EMBL/GenBank/DDBJ databases">
        <authorList>
            <person name="Ma Q."/>
            <person name="Huang Y."/>
            <person name="Song X."/>
            <person name="Pei D."/>
        </authorList>
    </citation>
    <scope>NUCLEOTIDE SEQUENCE [LARGE SCALE GENOMIC DNA]</scope>
    <source>
        <strain evidence="4">Sxm20200214</strain>
        <tissue evidence="4">Leaf</tissue>
    </source>
</reference>
<dbReference type="EMBL" id="JAAMPC010000016">
    <property type="protein sequence ID" value="KAG2254451.1"/>
    <property type="molecule type" value="Genomic_DNA"/>
</dbReference>
<evidence type="ECO:0000256" key="2">
    <source>
        <dbReference type="SAM" id="MobiDB-lite"/>
    </source>
</evidence>
<keyword evidence="1" id="KW-0479">Metal-binding</keyword>
<keyword evidence="1" id="KW-0863">Zinc-finger</keyword>
<evidence type="ECO:0000313" key="4">
    <source>
        <dbReference type="EMBL" id="KAG2254451.1"/>
    </source>
</evidence>
<evidence type="ECO:0000313" key="5">
    <source>
        <dbReference type="Proteomes" id="UP000886595"/>
    </source>
</evidence>
<feature type="domain" description="CCHC-type" evidence="3">
    <location>
        <begin position="13"/>
        <end position="26"/>
    </location>
</feature>
<dbReference type="PROSITE" id="PS50158">
    <property type="entry name" value="ZF_CCHC"/>
    <property type="match status" value="1"/>
</dbReference>
<feature type="compositionally biased region" description="Basic residues" evidence="2">
    <location>
        <begin position="247"/>
        <end position="259"/>
    </location>
</feature>
<dbReference type="Proteomes" id="UP000886595">
    <property type="component" value="Unassembled WGS sequence"/>
</dbReference>
<feature type="compositionally biased region" description="Polar residues" evidence="2">
    <location>
        <begin position="64"/>
        <end position="73"/>
    </location>
</feature>
<organism evidence="4 5">
    <name type="scientific">Brassica carinata</name>
    <name type="common">Ethiopian mustard</name>
    <name type="synonym">Abyssinian cabbage</name>
    <dbReference type="NCBI Taxonomy" id="52824"/>
    <lineage>
        <taxon>Eukaryota</taxon>
        <taxon>Viridiplantae</taxon>
        <taxon>Streptophyta</taxon>
        <taxon>Embryophyta</taxon>
        <taxon>Tracheophyta</taxon>
        <taxon>Spermatophyta</taxon>
        <taxon>Magnoliopsida</taxon>
        <taxon>eudicotyledons</taxon>
        <taxon>Gunneridae</taxon>
        <taxon>Pentapetalae</taxon>
        <taxon>rosids</taxon>
        <taxon>malvids</taxon>
        <taxon>Brassicales</taxon>
        <taxon>Brassicaceae</taxon>
        <taxon>Brassiceae</taxon>
        <taxon>Brassica</taxon>
    </lineage>
</organism>
<name>A0A8X7TWC7_BRACI</name>
<sequence length="259" mass="28109">MVDVEYSWLPTPCERCGQIGHKQKRCLSISSQKTSTAGNGSKTAPVAHVFAFVDAATPNKESMVPSNVPNTSQAHDEQTAAPKQSSHKDDTPKPSDQVTALNPSLEVSNGLSLGEQVGYIVASDLASLATITELENMSVPPTTVCVNEKIDSPPVEIAPPAIEQTATLVLKESSRIGELDLGVNKFASLVSSDGEEEDHLEEDQLEQECDHSVDLMTPYGKRLLRERPVRPSVKAMEWQVQSTSRGRGNRGRGNRGRHR</sequence>
<dbReference type="InterPro" id="IPR001878">
    <property type="entry name" value="Znf_CCHC"/>
</dbReference>